<dbReference type="InterPro" id="IPR006574">
    <property type="entry name" value="PRY"/>
</dbReference>
<dbReference type="SUPFAM" id="SSF49899">
    <property type="entry name" value="Concanavalin A-like lectins/glucanases"/>
    <property type="match status" value="1"/>
</dbReference>
<dbReference type="FunFam" id="3.40.20.10:FF:000040">
    <property type="entry name" value="macrophage-capping protein-like isoform X1"/>
    <property type="match status" value="1"/>
</dbReference>
<dbReference type="InterPro" id="IPR013320">
    <property type="entry name" value="ConA-like_dom_sf"/>
</dbReference>
<dbReference type="InterPro" id="IPR001870">
    <property type="entry name" value="B30.2/SPRY"/>
</dbReference>
<dbReference type="GO" id="GO:0008154">
    <property type="term" value="P:actin polymerization or depolymerization"/>
    <property type="evidence" value="ECO:0007669"/>
    <property type="project" value="TreeGrafter"/>
</dbReference>
<dbReference type="InterPro" id="IPR043136">
    <property type="entry name" value="B30.2/SPRY_sf"/>
</dbReference>
<dbReference type="CDD" id="cd11292">
    <property type="entry name" value="gelsolin_S3_like"/>
    <property type="match status" value="1"/>
</dbReference>
<evidence type="ECO:0000256" key="6">
    <source>
        <dbReference type="SAM" id="SignalP"/>
    </source>
</evidence>
<dbReference type="FunFam" id="2.60.120.920:FF:000004">
    <property type="entry name" value="Butyrophilin subfamily 1 member A1"/>
    <property type="match status" value="1"/>
</dbReference>
<organism evidence="8 9">
    <name type="scientific">Anabarilius grahami</name>
    <name type="common">Kanglang fish</name>
    <name type="synonym">Barilius grahami</name>
    <dbReference type="NCBI Taxonomy" id="495550"/>
    <lineage>
        <taxon>Eukaryota</taxon>
        <taxon>Metazoa</taxon>
        <taxon>Chordata</taxon>
        <taxon>Craniata</taxon>
        <taxon>Vertebrata</taxon>
        <taxon>Euteleostomi</taxon>
        <taxon>Actinopterygii</taxon>
        <taxon>Neopterygii</taxon>
        <taxon>Teleostei</taxon>
        <taxon>Ostariophysi</taxon>
        <taxon>Cypriniformes</taxon>
        <taxon>Xenocyprididae</taxon>
        <taxon>Xenocypridinae</taxon>
        <taxon>Xenocypridinae incertae sedis</taxon>
        <taxon>Anabarilius</taxon>
    </lineage>
</organism>
<dbReference type="Proteomes" id="UP000281406">
    <property type="component" value="Unassembled WGS sequence"/>
</dbReference>
<dbReference type="InterPro" id="IPR003877">
    <property type="entry name" value="SPRY_dom"/>
</dbReference>
<protein>
    <submittedName>
        <fullName evidence="8">Macrophage-capping protein</fullName>
    </submittedName>
</protein>
<dbReference type="GO" id="GO:0005737">
    <property type="term" value="C:cytoplasm"/>
    <property type="evidence" value="ECO:0007669"/>
    <property type="project" value="TreeGrafter"/>
</dbReference>
<evidence type="ECO:0000256" key="2">
    <source>
        <dbReference type="ARBA" id="ARBA00022467"/>
    </source>
</evidence>
<dbReference type="GO" id="GO:0007417">
    <property type="term" value="P:central nervous system development"/>
    <property type="evidence" value="ECO:0007669"/>
    <property type="project" value="TreeGrafter"/>
</dbReference>
<dbReference type="CDD" id="cd11290">
    <property type="entry name" value="gelsolin_S1_like"/>
    <property type="match status" value="1"/>
</dbReference>
<dbReference type="InterPro" id="IPR029006">
    <property type="entry name" value="ADF-H/Gelsolin-like_dom_sf"/>
</dbReference>
<evidence type="ECO:0000313" key="9">
    <source>
        <dbReference type="Proteomes" id="UP000281406"/>
    </source>
</evidence>
<dbReference type="PROSITE" id="PS50188">
    <property type="entry name" value="B302_SPRY"/>
    <property type="match status" value="1"/>
</dbReference>
<dbReference type="PRINTS" id="PR00597">
    <property type="entry name" value="GELSOLIN"/>
</dbReference>
<name>A0A3N0XPV1_ANAGA</name>
<dbReference type="CDD" id="cd11289">
    <property type="entry name" value="gelsolin_S2_like"/>
    <property type="match status" value="1"/>
</dbReference>
<dbReference type="InterPro" id="IPR007123">
    <property type="entry name" value="Gelsolin-like_dom"/>
</dbReference>
<dbReference type="OrthoDB" id="9986391at2759"/>
<keyword evidence="9" id="KW-1185">Reference proteome</keyword>
<sequence length="805" mass="91855">MSGARSPFGNFICYCFLILPSSPFVLSLCRMLPFQAAPGQFGDEIRQPGLRCWRVEKMKAVPLDKAEVGAFFNGDSYLVLDNRGDQGADLHMWIGEKSSRDEQVACAMLATQLDNFLGGDPVQHRQVQGYESPEFMNLFPRGVSYKEGGVESGFRKTQSGSGPVHRLYQIKGKRNIRAKEVDLSWQSFNKGDCFILDLGETIVSWIGSQANIFEKQKVREIATLIRDTERHGKAQITNINEGEETQEMLQVLGPVPQLKESTPEEDSQADASNSASLYKVSDATGSMKLTKVSEKSPFAKDLLVRDDCFILDNGTNGKIFVWKGSGANAEEKRAALKMADDFIQQMNYPKMKTQVQSSNYAGNELKQGLRERQRSVSPDTSSIHLPPQHFNLEVPKMQSNSIGAVRWTLPEESSQVHSSAPTSHFKSSGGFSTRSQQRQRQQGLQDLRSLDECIRFINHWKQQVAQVCKNEDDPGEGCSRPPEQQTDRRTERSIEESRKLILQWASELQSVDKLSKKHSWMKERIDQEEEEDTKQDKDQREVVQKRITEWAKEIQSVSESHGMLGDELVQMLRLLGLRKKRLVSLMPLLEFITWSFLKEDSKGMVPHLWLSAKQRTWKAGMPRYIPNSADVSLDPMTINPWLQLSDDHKKVQEGLKEADLPYSPQRFDTLPCVLGWEGYMNGRHYWEVEFANNGYWKVGVTTASSKRHGRFPMNPSNGYWVLWRSTRQFFACTNPETALPLLLVPQKMGIYIDYEEGQISFYNAENKSHIFTFTGHFREKLYPFFAVMDGRSLITVWSPTEQSRF</sequence>
<feature type="compositionally biased region" description="Polar residues" evidence="5">
    <location>
        <begin position="412"/>
        <end position="426"/>
    </location>
</feature>
<gene>
    <name evidence="8" type="ORF">DPX16_22026</name>
</gene>
<dbReference type="Pfam" id="PF13765">
    <property type="entry name" value="PRY"/>
    <property type="match status" value="1"/>
</dbReference>
<dbReference type="SMART" id="SM00449">
    <property type="entry name" value="SPRY"/>
    <property type="match status" value="1"/>
</dbReference>
<dbReference type="GO" id="GO:0051016">
    <property type="term" value="P:barbed-end actin filament capping"/>
    <property type="evidence" value="ECO:0007669"/>
    <property type="project" value="TreeGrafter"/>
</dbReference>
<feature type="domain" description="B30.2/SPRY" evidence="7">
    <location>
        <begin position="611"/>
        <end position="803"/>
    </location>
</feature>
<evidence type="ECO:0000256" key="3">
    <source>
        <dbReference type="ARBA" id="ARBA00022737"/>
    </source>
</evidence>
<dbReference type="SMART" id="SM00589">
    <property type="entry name" value="PRY"/>
    <property type="match status" value="1"/>
</dbReference>
<dbReference type="Gene3D" id="2.60.120.920">
    <property type="match status" value="1"/>
</dbReference>
<dbReference type="SUPFAM" id="SSF55753">
    <property type="entry name" value="Actin depolymerizing proteins"/>
    <property type="match status" value="3"/>
</dbReference>
<dbReference type="SMART" id="SM00262">
    <property type="entry name" value="GEL"/>
    <property type="match status" value="3"/>
</dbReference>
<dbReference type="PANTHER" id="PTHR11977">
    <property type="entry name" value="VILLIN"/>
    <property type="match status" value="1"/>
</dbReference>
<evidence type="ECO:0000256" key="5">
    <source>
        <dbReference type="SAM" id="MobiDB-lite"/>
    </source>
</evidence>
<dbReference type="PANTHER" id="PTHR11977:SF127">
    <property type="entry name" value="MACROPHAGE-CAPPING PROTEIN"/>
    <property type="match status" value="1"/>
</dbReference>
<feature type="region of interest" description="Disordered" evidence="5">
    <location>
        <begin position="412"/>
        <end position="444"/>
    </location>
</feature>
<feature type="region of interest" description="Disordered" evidence="5">
    <location>
        <begin position="364"/>
        <end position="387"/>
    </location>
</feature>
<dbReference type="GO" id="GO:0015629">
    <property type="term" value="C:actin cytoskeleton"/>
    <property type="evidence" value="ECO:0007669"/>
    <property type="project" value="TreeGrafter"/>
</dbReference>
<dbReference type="EMBL" id="RJVU01067793">
    <property type="protein sequence ID" value="ROI81791.1"/>
    <property type="molecule type" value="Genomic_DNA"/>
</dbReference>
<dbReference type="InterPro" id="IPR003879">
    <property type="entry name" value="Butyrophylin_SPRY"/>
</dbReference>
<accession>A0A3N0XPV1</accession>
<comment type="caution">
    <text evidence="8">The sequence shown here is derived from an EMBL/GenBank/DDBJ whole genome shotgun (WGS) entry which is preliminary data.</text>
</comment>
<keyword evidence="6" id="KW-0732">Signal</keyword>
<dbReference type="FunFam" id="3.40.20.10:FF:000043">
    <property type="entry name" value="macrophage-capping protein-like isoform X2"/>
    <property type="match status" value="1"/>
</dbReference>
<evidence type="ECO:0000256" key="4">
    <source>
        <dbReference type="ARBA" id="ARBA00023203"/>
    </source>
</evidence>
<dbReference type="AlphaFoldDB" id="A0A3N0XPV1"/>
<proteinExistence type="inferred from homology"/>
<dbReference type="PRINTS" id="PR01407">
    <property type="entry name" value="BUTYPHLNCDUF"/>
</dbReference>
<dbReference type="GO" id="GO:0051015">
    <property type="term" value="F:actin filament binding"/>
    <property type="evidence" value="ECO:0007669"/>
    <property type="project" value="InterPro"/>
</dbReference>
<dbReference type="Gene3D" id="3.40.20.10">
    <property type="entry name" value="Severin"/>
    <property type="match status" value="3"/>
</dbReference>
<dbReference type="InterPro" id="IPR007122">
    <property type="entry name" value="Villin/Gelsolin"/>
</dbReference>
<dbReference type="GO" id="GO:0051014">
    <property type="term" value="P:actin filament severing"/>
    <property type="evidence" value="ECO:0007669"/>
    <property type="project" value="TreeGrafter"/>
</dbReference>
<keyword evidence="3" id="KW-0677">Repeat</keyword>
<comment type="similarity">
    <text evidence="1">Belongs to the villin/gelsolin family.</text>
</comment>
<dbReference type="Pfam" id="PF00626">
    <property type="entry name" value="Gelsolin"/>
    <property type="match status" value="3"/>
</dbReference>
<keyword evidence="2" id="KW-0117">Actin capping</keyword>
<evidence type="ECO:0000313" key="8">
    <source>
        <dbReference type="EMBL" id="ROI81791.1"/>
    </source>
</evidence>
<evidence type="ECO:0000256" key="1">
    <source>
        <dbReference type="ARBA" id="ARBA00008418"/>
    </source>
</evidence>
<feature type="region of interest" description="Disordered" evidence="5">
    <location>
        <begin position="468"/>
        <end position="493"/>
    </location>
</feature>
<dbReference type="GO" id="GO:0030031">
    <property type="term" value="P:cell projection assembly"/>
    <property type="evidence" value="ECO:0007669"/>
    <property type="project" value="TreeGrafter"/>
</dbReference>
<dbReference type="Pfam" id="PF00622">
    <property type="entry name" value="SPRY"/>
    <property type="match status" value="1"/>
</dbReference>
<feature type="signal peptide" evidence="6">
    <location>
        <begin position="1"/>
        <end position="27"/>
    </location>
</feature>
<feature type="compositionally biased region" description="Low complexity" evidence="5">
    <location>
        <begin position="427"/>
        <end position="444"/>
    </location>
</feature>
<evidence type="ECO:0000259" key="7">
    <source>
        <dbReference type="PROSITE" id="PS50188"/>
    </source>
</evidence>
<feature type="chain" id="PRO_5018200473" evidence="6">
    <location>
        <begin position="28"/>
        <end position="805"/>
    </location>
</feature>
<dbReference type="CDD" id="cd13733">
    <property type="entry name" value="SPRY_PRY_C-I_1"/>
    <property type="match status" value="1"/>
</dbReference>
<reference evidence="8 9" key="1">
    <citation type="submission" date="2018-10" db="EMBL/GenBank/DDBJ databases">
        <title>Genome assembly for a Yunnan-Guizhou Plateau 3E fish, Anabarilius grahami (Regan), and its evolutionary and genetic applications.</title>
        <authorList>
            <person name="Jiang W."/>
        </authorList>
    </citation>
    <scope>NUCLEOTIDE SEQUENCE [LARGE SCALE GENOMIC DNA]</scope>
    <source>
        <strain evidence="8">AG-KIZ</strain>
        <tissue evidence="8">Muscle</tissue>
    </source>
</reference>
<dbReference type="GO" id="GO:0005546">
    <property type="term" value="F:phosphatidylinositol-4,5-bisphosphate binding"/>
    <property type="evidence" value="ECO:0007669"/>
    <property type="project" value="TreeGrafter"/>
</dbReference>
<keyword evidence="4" id="KW-0009">Actin-binding</keyword>